<reference evidence="3" key="1">
    <citation type="journal article" date="2019" name="Int. J. Syst. Evol. Microbiol.">
        <title>The Global Catalogue of Microorganisms (GCM) 10K type strain sequencing project: providing services to taxonomists for standard genome sequencing and annotation.</title>
        <authorList>
            <consortium name="The Broad Institute Genomics Platform"/>
            <consortium name="The Broad Institute Genome Sequencing Center for Infectious Disease"/>
            <person name="Wu L."/>
            <person name="Ma J."/>
        </authorList>
    </citation>
    <scope>NUCLEOTIDE SEQUENCE [LARGE SCALE GENOMIC DNA]</scope>
    <source>
        <strain evidence="3">NBRC 102122</strain>
    </source>
</reference>
<sequence>MQRALSILALTALCTAVSYTPSPSARAATTGFDILVNWKCRTQQSSFGEKCKNFTQRIRTFEGGRVQLQENGFFCGNERRGNEVGYDAFLNRRASGSFLCHDGSVKFEIRYSTSVTFNETSLIYKVSGSAKDVTAGVRSSQKVHFENKVSIVFSKQGCRGERFYRISQGSAGIPMGSTTFKFEALSCKRRG</sequence>
<feature type="chain" id="PRO_5045165769" evidence="1">
    <location>
        <begin position="28"/>
        <end position="191"/>
    </location>
</feature>
<keyword evidence="3" id="KW-1185">Reference proteome</keyword>
<dbReference type="Proteomes" id="UP001156702">
    <property type="component" value="Unassembled WGS sequence"/>
</dbReference>
<feature type="signal peptide" evidence="1">
    <location>
        <begin position="1"/>
        <end position="27"/>
    </location>
</feature>
<evidence type="ECO:0000313" key="3">
    <source>
        <dbReference type="Proteomes" id="UP001156702"/>
    </source>
</evidence>
<comment type="caution">
    <text evidence="2">The sequence shown here is derived from an EMBL/GenBank/DDBJ whole genome shotgun (WGS) entry which is preliminary data.</text>
</comment>
<name>A0ABQ5ZE59_9HYPH</name>
<evidence type="ECO:0000313" key="2">
    <source>
        <dbReference type="EMBL" id="GLR49910.1"/>
    </source>
</evidence>
<gene>
    <name evidence="2" type="ORF">GCM10007923_11150</name>
</gene>
<organism evidence="2 3">
    <name type="scientific">Shinella yambaruensis</name>
    <dbReference type="NCBI Taxonomy" id="415996"/>
    <lineage>
        <taxon>Bacteria</taxon>
        <taxon>Pseudomonadati</taxon>
        <taxon>Pseudomonadota</taxon>
        <taxon>Alphaproteobacteria</taxon>
        <taxon>Hyphomicrobiales</taxon>
        <taxon>Rhizobiaceae</taxon>
        <taxon>Shinella</taxon>
    </lineage>
</organism>
<evidence type="ECO:0000256" key="1">
    <source>
        <dbReference type="SAM" id="SignalP"/>
    </source>
</evidence>
<protein>
    <submittedName>
        <fullName evidence="2">Uncharacterized protein</fullName>
    </submittedName>
</protein>
<accession>A0ABQ5ZE59</accession>
<dbReference type="RefSeq" id="WP_244770032.1">
    <property type="nucleotide sequence ID" value="NZ_BSOP01000007.1"/>
</dbReference>
<keyword evidence="1" id="KW-0732">Signal</keyword>
<dbReference type="EMBL" id="BSOP01000007">
    <property type="protein sequence ID" value="GLR49910.1"/>
    <property type="molecule type" value="Genomic_DNA"/>
</dbReference>
<proteinExistence type="predicted"/>